<name>A0ABY8HY54_9BURK</name>
<evidence type="ECO:0000313" key="3">
    <source>
        <dbReference type="Proteomes" id="UP001219584"/>
    </source>
</evidence>
<keyword evidence="3" id="KW-1185">Reference proteome</keyword>
<dbReference type="Gene3D" id="1.10.10.60">
    <property type="entry name" value="Homeodomain-like"/>
    <property type="match status" value="1"/>
</dbReference>
<organism evidence="2 3">
    <name type="scientific">Janthinobacterium rivuli</name>
    <dbReference type="NCBI Taxonomy" id="2751478"/>
    <lineage>
        <taxon>Bacteria</taxon>
        <taxon>Pseudomonadati</taxon>
        <taxon>Pseudomonadota</taxon>
        <taxon>Betaproteobacteria</taxon>
        <taxon>Burkholderiales</taxon>
        <taxon>Oxalobacteraceae</taxon>
        <taxon>Janthinobacterium</taxon>
    </lineage>
</organism>
<sequence>MGRKSSLTEKQWSEIGGRLLKGEAARALAREFGVSEAAIRKRFGAQTKQIKDVANQLVAAESAFSALPIGAQISARTLADELKEISMHLAGAARYGAATAHRLSGIAHNKAGEIDDAEPLDDHSAAAHVTTRISMTDAVRKQSAEAAKLNEDCALVAALLGGTKTMRAAGKKYLPQWPGEDSESYDLRLAVATLFPAYARTIDVLSAKPFSKPVTLGEDVPERLKPWLQNVDLSGRDLHSFLSEITQEAMGYGFAGILVDFPKAGNLVTKADEQAAGVRPYFVQVHVQNVLGWLPKNATSLDGLTQLRLLESVSEPNGDFDTKEIEQVRVLGRGTWQTWRQSETGSKKEWTLHEEGITSLKIIPFVPVYGKRLGYMQATPPLLELAHSNVEHWQSKSDQQNILHIARVPILFAKMLEGSDIAVGAGTAVKSDSPEGDLKFVEHGGKAIEAGRLSILDLEDRMRQAGAELLVIKPGNVTESQTLADNEQGACALQKIAGNVEDAGDQALQLLADWVNEPEGGHITIFKDFGAASLAEASAELLFKSVANNRISGETYFNELQRRGIVSPDLKWEDEQERIQSAPPDLAGE</sequence>
<evidence type="ECO:0000313" key="2">
    <source>
        <dbReference type="EMBL" id="WFR77566.1"/>
    </source>
</evidence>
<dbReference type="InterPro" id="IPR025129">
    <property type="entry name" value="DUF4055"/>
</dbReference>
<protein>
    <submittedName>
        <fullName evidence="2">DUF4055 domain-containing protein</fullName>
    </submittedName>
</protein>
<dbReference type="Proteomes" id="UP001219584">
    <property type="component" value="Chromosome"/>
</dbReference>
<gene>
    <name evidence="2" type="ORF">P9875_17740</name>
</gene>
<feature type="domain" description="DUF4055" evidence="1">
    <location>
        <begin position="381"/>
        <end position="514"/>
    </location>
</feature>
<reference evidence="2 3" key="1">
    <citation type="submission" date="2023-04" db="EMBL/GenBank/DDBJ databases">
        <title>Nanopore sequencing of Janthinobacterium from water.</title>
        <authorList>
            <person name="Ciuchcinski K."/>
            <person name="Rokowska A."/>
            <person name="Dziewit L."/>
        </authorList>
    </citation>
    <scope>NUCLEOTIDE SEQUENCE [LARGE SCALE GENOMIC DNA]</scope>
    <source>
        <strain evidence="2 3">DEMB2</strain>
    </source>
</reference>
<accession>A0ABY8HY54</accession>
<evidence type="ECO:0000259" key="1">
    <source>
        <dbReference type="Pfam" id="PF13264"/>
    </source>
</evidence>
<dbReference type="EMBL" id="CP121464">
    <property type="protein sequence ID" value="WFR77566.1"/>
    <property type="molecule type" value="Genomic_DNA"/>
</dbReference>
<proteinExistence type="predicted"/>
<dbReference type="Pfam" id="PF13264">
    <property type="entry name" value="DUF4055"/>
    <property type="match status" value="1"/>
</dbReference>
<dbReference type="RefSeq" id="WP_278316119.1">
    <property type="nucleotide sequence ID" value="NZ_CP121464.1"/>
</dbReference>